<gene>
    <name evidence="4" type="ORF">CTER_2004</name>
</gene>
<dbReference type="Pfam" id="PF18316">
    <property type="entry name" value="S-l_SbsC_C"/>
    <property type="match status" value="12"/>
</dbReference>
<dbReference type="Gene3D" id="2.60.40.1080">
    <property type="match status" value="1"/>
</dbReference>
<keyword evidence="5" id="KW-1185">Reference proteome</keyword>
<dbReference type="CDD" id="cd14670">
    <property type="entry name" value="BslA_like"/>
    <property type="match status" value="1"/>
</dbReference>
<dbReference type="InterPro" id="IPR001119">
    <property type="entry name" value="SLH_dom"/>
</dbReference>
<dbReference type="eggNOG" id="COG5492">
    <property type="taxonomic scope" value="Bacteria"/>
</dbReference>
<sequence>MKRLIKLISIMLTMAYLLLIPLNSLAAAGAVSANVTDPLLGKWQGYGLVDKSLTNSDLNKAVQKIDFISLINGIMKPTNKANISFSDVPGGTWYGEEIAKAAAAGYIDNKDKAKFNPFSEITRLEAAIMVKRVFGLELKDKRLISKITDAEAVESKQLEEFAAVIEKGCLNQVAEGRYVPYGVLKLSDALKMLDICVGQVVTKPGTISDNVYGNMMINTGAVTLKDMNVAGDLTVGEGAGEGDVRLDGVSINGKLIIRGGGPNSVTLTNTRVNDILVIEKSAGNVRVKTFGTTTINKTYIKSGCILEESGLTSGQGFVDITAERSAVENQKIDLKGNYNKISVNESNLAVNLNGNADSIDISKGTAGNLTISGGSVKTITTKASQNMIEILGGTVTTLNIDTGAIGNKLTVNGTATVSNVNVKENTDISLVKGTVDKLILESASEGSKLNISSGAYLKNITANAAATITGSGSITNAYIYAPNVSMSIRPGGDYIRGGTETTPGGTVTDPTLPKITISNVYNKTIMVGSNNQKLDARASNGAEIFYSSADSSIVTVGEKGQLTGVSVGKTNVYISAVKEGYAPAISTITVNVISGNTTSSGTLSVSPSGGKAGEIIDVVITYTAGENMTSGRIVFKLPAGFTASESDTFSINSGAGTALTKAHIIDPGTLSFNNIALAADDTLQVTLKKKEIPAGGQLEFAAVVDADGIGPKLPAEISTIFTCDSLKILQGNGVNYSTPEYGSVTGTTKISKLSSIGIPGVTGWVIGDVVADPVYDQVLTGTNYSAGQDIEAAAGQQIMLAAVDAANKVKGYAVITIDASMIRPDDATALDPATISVEPGIQAGSVRLNGLNPVNGAAEWMIKVQNAPSPAILIDSVFDGTDKYNPGDDIKVSSNQYIVLAAVENAENKKVKAYASIPVAGKVSQPAGTLVEGTNYSKPANGSTVGTISIQSLTPGDYGIAVWQYVILGNPAVIPAINVTTSEFKKYTGNQEFNIYSAKEDILAADGKHILLVGTTDADSKILAYADILVESGAVRREDAAAIPPSNIIGPVMGSTAGTISITTNFSTPIAGATKYKYRFQDTELKPAPQINSKSDIYSELGKDLKVTGKYLVLVATDNSGLIKAYINIEVDESLIRPDNAYLLKTTNNDYSIVPGTTSGAITVNLAKAKIENDTGKSISQWWYKLASNDFEIPYTGSKITGNMTAVYTSGTDILNVAPKQYLLIIAVDVDGKTVAYLKEQIQYNQIRQADAGTLISSAEDSVNFNYSVPEPGDKGGQTKIRTLGFWGYNGGSSWKYTISAAPVAVPVKFSSASGLNGYAAQLSVTVDAGKYLVLYLVDNQNQILAFKNIKISADQIRPQDAKVLTSVNYSAPVPGTAAGSTMIPYLSFRDLDSTADYTGWTWKYVVGNSIFTPPAMGTDINTISGVQALTTTTNIQVTARQYVLLLAVDKNGFIKGYANILVNQEAINPGDAESIPTDNYHLTKGTVEGTTSFDKLVMVGLDSQASKWMVKVQSGQFASALPKNTKVSGALWYPFNGTDKNIPVNVGDHILLLATDTSGYVKAFADITVGSDEIQAPFAKELKLNENYTVPAPGNDAGTVRMVLQETNIPKATGETIVWKYKKSVYGYKAHFNDDSSGAEFTVCKTNEDMKVEPGYWLLAATIEDKIKAYAVINIDASQIKPSEAPLLEKDKNFAAPVPGSQPGTTKITGLTYMNVTGSENCVWQIKVVSTNEVIMANSRFMSPDISNYTSGDITAMLNQYVILAAVDKTSGIVRAYKTIKVEEGTVNAPALTAGANYTALKPGTVLQTTSLYVAPDSTKYVVKVADSAQNIAAGSTINYAAAPGAGYDYSNYSAYISGTNIKAEVGKYILVVAVDSTGKALAYQNIQVVESSLRKGDATLLKTPQNYSELEAGTGINTVKIAFLDFFGLPTGEKEWAFKVQSTTPAAVEMDSIIQVTTQNSYVAGKDIFANEGEYVILYAVEKATGKVKGYAVLEVKPGVVRGVAPLLQYSGQVLKPGSALNTTRIDEALITKPSGSNVLKYIVRSSAIGTVLKDSPSADWNVYTTGSDIQALEEQHLILAATDGGGLIKAYADITVNSTDLRSIIATLGGSLIASPVDETRIAGGGETITITLDSAEWTDDAIAAKRSLLLGGFKASGTEAAKWTAVMNKVTLVEKVNNKTIQIRLSEVAYDITANQEITLTIPAELVKGAVKPIAANNTITIAALSSVVIALKSPANADVTSFSQGDIKAGSFKIVITLKDGKFASDVDTNAVKRDAIFNGLKATYNTAAWTEVINALVSAGKTAINLNSENKITITLQAVDYKPLGNEVITVTVPYKTSSGEPIMAGAVNDAAAASKITIYSDISAVLSGTLVSAPVAEPDIVAGGKTLVVTLTDGKWVSDIVSNETARNALFAGLTVSPVVAAKDTEAWTKKVIPALQAAAKLTGQTVITRTSDTVIEITMPPVTGYEIGADQGIVLNIPSACIAGGIKDKLSAPQSIKITNVAPAVAAAVKDVSVSGTVYKFKTDDTITINVEFDTAVDVSGTPVINLNTNRDAVYKIKTAANILTFEYKVQAGDAASKLDYKKTSSLVLPTGTAIVNSGTSVPAKITLPAPGKTGSLGDPLKTPIVVDTAAPKYAASYPKKGTIEKESATVLVKTGEAANIYYVVVPSGSTAPSADQVVDESKGTVPATSIDSGITAVAANTEGTLSISGLSENTSYSVYIVAEDIPGNRAAVVKFDFTTKDDTPPEFGSGYPRQKTPLSDNKIEIDVKINEPGTAYLVALPVGAAQPTGEQVLAYKNASGVTVASNLKATGTIPATGEVTLTLTGLTVSSHYDIYVVCKDLAGNLTAPAMIPAETSMLNLKVVAVDLSKKQLSNTTTLMEYSLDGIDWKDCSNGTTTFTFDDNAADLTIYVREKANPAINKEQLGVFLKADKNTINLGLISYNVAQGKIYNASAINLQFRINGGSWSALNAQASGVPGSATVNFVPGKLEVRTAVTKTALPSDAESVDDIPVQEAPPEVSSDDDANVITGLLGSHEYRIGTGSWIDGSIKSDLSGTKDVEVRKKATNRALASNSKILHFTAGAITIAAVPKNAAGKKAVTITFEENTNKAPLTNIKDWLLVGEGDINTGTITTSLSWGTDFTASWTAANTITLVYNTMSGATMKIGNIVKITPDANIKNAAGTSASYSVKGILTGSFNPVPSIVSIKAMNTGNGVGLNNNDSIVITFDQPVMQGTPLTKGNIGTFLTVKDKDGKKKNSPWTAVTNDASIIWNSDTILTIVFDNVTAPLASLLAASDKITVETAWKLTDIDGTTDPCNASSLITGSFTSAPEITGVNIHSDGTAGLSAGDTVKITFSQPTDKKVITQALLRSYFKILSSDKKTTHSWGYQDESGIFWDADGKVLTVTISNTTGVTLASGDWLTLDASADIMDADGGIQAVGKDIEVQIVLN</sequence>
<feature type="chain" id="PRO_5004486656" evidence="2">
    <location>
        <begin position="27"/>
        <end position="3459"/>
    </location>
</feature>
<evidence type="ECO:0000313" key="4">
    <source>
        <dbReference type="EMBL" id="EMS71995.1"/>
    </source>
</evidence>
<dbReference type="SUPFAM" id="SSF49373">
    <property type="entry name" value="Invasin/intimin cell-adhesion fragments"/>
    <property type="match status" value="1"/>
</dbReference>
<dbReference type="InterPro" id="IPR008964">
    <property type="entry name" value="Invasin/intimin_cell_adhesion"/>
</dbReference>
<keyword evidence="2" id="KW-0732">Signal</keyword>
<feature type="domain" description="SLH" evidence="3">
    <location>
        <begin position="81"/>
        <end position="144"/>
    </location>
</feature>
<proteinExistence type="predicted"/>
<name>S0FIX1_RUMCE</name>
<dbReference type="InterPro" id="IPR038480">
    <property type="entry name" value="YuaB-like_sf"/>
</dbReference>
<dbReference type="PATRIC" id="fig|1195236.3.peg.2305"/>
<dbReference type="STRING" id="1195236.CTER_2004"/>
<keyword evidence="1" id="KW-0677">Repeat</keyword>
<dbReference type="RefSeq" id="WP_004625505.1">
    <property type="nucleotide sequence ID" value="NZ_AORV01000031.1"/>
</dbReference>
<comment type="caution">
    <text evidence="4">The sequence shown here is derived from an EMBL/GenBank/DDBJ whole genome shotgun (WGS) entry which is preliminary data.</text>
</comment>
<dbReference type="eggNOG" id="COG4886">
    <property type="taxonomic scope" value="Bacteria"/>
</dbReference>
<dbReference type="InterPro" id="IPR040751">
    <property type="entry name" value="SbsC_C"/>
</dbReference>
<dbReference type="EMBL" id="AORV01000031">
    <property type="protein sequence ID" value="EMS71995.1"/>
    <property type="molecule type" value="Genomic_DNA"/>
</dbReference>
<evidence type="ECO:0000256" key="1">
    <source>
        <dbReference type="ARBA" id="ARBA00022737"/>
    </source>
</evidence>
<dbReference type="Pfam" id="PF00395">
    <property type="entry name" value="SLH"/>
    <property type="match status" value="1"/>
</dbReference>
<evidence type="ECO:0000313" key="5">
    <source>
        <dbReference type="Proteomes" id="UP000014155"/>
    </source>
</evidence>
<evidence type="ECO:0000259" key="3">
    <source>
        <dbReference type="PROSITE" id="PS51272"/>
    </source>
</evidence>
<dbReference type="Pfam" id="PF17735">
    <property type="entry name" value="BslA"/>
    <property type="match status" value="1"/>
</dbReference>
<dbReference type="Proteomes" id="UP000014155">
    <property type="component" value="Unassembled WGS sequence"/>
</dbReference>
<evidence type="ECO:0000256" key="2">
    <source>
        <dbReference type="SAM" id="SignalP"/>
    </source>
</evidence>
<dbReference type="InterPro" id="IPR034650">
    <property type="entry name" value="YuaB-like"/>
</dbReference>
<dbReference type="Gene3D" id="2.60.40.3490">
    <property type="match status" value="1"/>
</dbReference>
<reference evidence="4 5" key="1">
    <citation type="journal article" date="2013" name="Genome Announc.">
        <title>Draft Genome Sequence of the Cellulolytic, Mesophilic, Anaerobic Bacterium Clostridium termitidis Strain CT1112 (DSM 5398).</title>
        <authorList>
            <person name="Lal S."/>
            <person name="Ramachandran U."/>
            <person name="Zhang X."/>
            <person name="Munir R."/>
            <person name="Sparling R."/>
            <person name="Levin D.B."/>
        </authorList>
    </citation>
    <scope>NUCLEOTIDE SEQUENCE [LARGE SCALE GENOMIC DNA]</scope>
    <source>
        <strain evidence="4 5">CT1112</strain>
    </source>
</reference>
<protein>
    <submittedName>
        <fullName evidence="4">S-layer protein</fullName>
    </submittedName>
</protein>
<feature type="signal peptide" evidence="2">
    <location>
        <begin position="1"/>
        <end position="26"/>
    </location>
</feature>
<dbReference type="eggNOG" id="COG4932">
    <property type="taxonomic scope" value="Bacteria"/>
</dbReference>
<organism evidence="4 5">
    <name type="scientific">Ruminiclostridium cellobioparum subsp. termitidis CT1112</name>
    <dbReference type="NCBI Taxonomy" id="1195236"/>
    <lineage>
        <taxon>Bacteria</taxon>
        <taxon>Bacillati</taxon>
        <taxon>Bacillota</taxon>
        <taxon>Clostridia</taxon>
        <taxon>Eubacteriales</taxon>
        <taxon>Oscillospiraceae</taxon>
        <taxon>Ruminiclostridium</taxon>
    </lineage>
</organism>
<dbReference type="PROSITE" id="PS51272">
    <property type="entry name" value="SLH"/>
    <property type="match status" value="1"/>
</dbReference>
<accession>S0FIX1</accession>